<reference evidence="2" key="2">
    <citation type="submission" date="2021-04" db="EMBL/GenBank/DDBJ databases">
        <title>Genome-wide patterns of bracovirus chromosomal integration into multiple host tissues during parasitism.</title>
        <authorList>
            <person name="Chebbi M.A.C."/>
        </authorList>
    </citation>
    <scope>NUCLEOTIDE SEQUENCE</scope>
    <source>
        <tissue evidence="2">Whole body</tissue>
    </source>
</reference>
<name>A0A8J5QXY6_9HYME</name>
<keyword evidence="1" id="KW-0472">Membrane</keyword>
<sequence length="98" mass="11737">MLWRWARFRLRKYFKPIPAAYAQQRKHKLTKIYTFLAWNIIGLTLYSVLRQNFPPTEAEEKDTMQMVDYIEEPGELIVDGQVVVKKKELNPEIHSKLE</sequence>
<dbReference type="Proteomes" id="UP000729913">
    <property type="component" value="Unassembled WGS sequence"/>
</dbReference>
<reference evidence="2" key="1">
    <citation type="submission" date="2020-03" db="EMBL/GenBank/DDBJ databases">
        <authorList>
            <person name="Chebbi M.A."/>
            <person name="Drezen J.M."/>
        </authorList>
    </citation>
    <scope>NUCLEOTIDE SEQUENCE</scope>
    <source>
        <tissue evidence="2">Whole body</tissue>
    </source>
</reference>
<evidence type="ECO:0000313" key="2">
    <source>
        <dbReference type="EMBL" id="KAG8036865.1"/>
    </source>
</evidence>
<evidence type="ECO:0000313" key="3">
    <source>
        <dbReference type="Proteomes" id="UP000729913"/>
    </source>
</evidence>
<dbReference type="AlphaFoldDB" id="A0A8J5QXY6"/>
<evidence type="ECO:0000256" key="1">
    <source>
        <dbReference type="SAM" id="Phobius"/>
    </source>
</evidence>
<keyword evidence="3" id="KW-1185">Reference proteome</keyword>
<organism evidence="2 3">
    <name type="scientific">Cotesia typhae</name>
    <dbReference type="NCBI Taxonomy" id="2053667"/>
    <lineage>
        <taxon>Eukaryota</taxon>
        <taxon>Metazoa</taxon>
        <taxon>Ecdysozoa</taxon>
        <taxon>Arthropoda</taxon>
        <taxon>Hexapoda</taxon>
        <taxon>Insecta</taxon>
        <taxon>Pterygota</taxon>
        <taxon>Neoptera</taxon>
        <taxon>Endopterygota</taxon>
        <taxon>Hymenoptera</taxon>
        <taxon>Apocrita</taxon>
        <taxon>Ichneumonoidea</taxon>
        <taxon>Braconidae</taxon>
        <taxon>Microgastrinae</taxon>
        <taxon>Cotesia</taxon>
    </lineage>
</organism>
<keyword evidence="1" id="KW-0812">Transmembrane</keyword>
<dbReference type="OrthoDB" id="6354412at2759"/>
<accession>A0A8J5QXY6</accession>
<proteinExistence type="predicted"/>
<dbReference type="EMBL" id="JAAOIC020000048">
    <property type="protein sequence ID" value="KAG8036865.1"/>
    <property type="molecule type" value="Genomic_DNA"/>
</dbReference>
<keyword evidence="1" id="KW-1133">Transmembrane helix</keyword>
<gene>
    <name evidence="2" type="ORF">G9C98_004187</name>
</gene>
<protein>
    <submittedName>
        <fullName evidence="2">Uncharacterized protein</fullName>
    </submittedName>
</protein>
<comment type="caution">
    <text evidence="2">The sequence shown here is derived from an EMBL/GenBank/DDBJ whole genome shotgun (WGS) entry which is preliminary data.</text>
</comment>
<feature type="transmembrane region" description="Helical" evidence="1">
    <location>
        <begin position="32"/>
        <end position="49"/>
    </location>
</feature>